<evidence type="ECO:0000256" key="9">
    <source>
        <dbReference type="ARBA" id="ARBA00023002"/>
    </source>
</evidence>
<comment type="cofactor">
    <cofactor evidence="1 13">
        <name>heme</name>
        <dbReference type="ChEBI" id="CHEBI:30413"/>
    </cofactor>
</comment>
<dbReference type="InParanoid" id="A0A0C3G7K2"/>
<dbReference type="PANTHER" id="PTHR24305:SF166">
    <property type="entry name" value="CYTOCHROME P450 12A4, MITOCHONDRIAL-RELATED"/>
    <property type="match status" value="1"/>
</dbReference>
<evidence type="ECO:0000256" key="6">
    <source>
        <dbReference type="ARBA" id="ARBA00022692"/>
    </source>
</evidence>
<evidence type="ECO:0000256" key="4">
    <source>
        <dbReference type="ARBA" id="ARBA00010617"/>
    </source>
</evidence>
<keyword evidence="11" id="KW-0503">Monooxygenase</keyword>
<dbReference type="GO" id="GO:0005506">
    <property type="term" value="F:iron ion binding"/>
    <property type="evidence" value="ECO:0007669"/>
    <property type="project" value="InterPro"/>
</dbReference>
<evidence type="ECO:0000256" key="8">
    <source>
        <dbReference type="ARBA" id="ARBA00022989"/>
    </source>
</evidence>
<dbReference type="AlphaFoldDB" id="A0A0C3G7K2"/>
<evidence type="ECO:0000256" key="2">
    <source>
        <dbReference type="ARBA" id="ARBA00004370"/>
    </source>
</evidence>
<dbReference type="CDD" id="cd11069">
    <property type="entry name" value="CYP_FUM15-like"/>
    <property type="match status" value="1"/>
</dbReference>
<comment type="pathway">
    <text evidence="3">Secondary metabolite biosynthesis; terpenoid biosynthesis.</text>
</comment>
<organism evidence="14 15">
    <name type="scientific">Piloderma croceum (strain F 1598)</name>
    <dbReference type="NCBI Taxonomy" id="765440"/>
    <lineage>
        <taxon>Eukaryota</taxon>
        <taxon>Fungi</taxon>
        <taxon>Dikarya</taxon>
        <taxon>Basidiomycota</taxon>
        <taxon>Agaricomycotina</taxon>
        <taxon>Agaricomycetes</taxon>
        <taxon>Agaricomycetidae</taxon>
        <taxon>Atheliales</taxon>
        <taxon>Atheliaceae</taxon>
        <taxon>Piloderma</taxon>
    </lineage>
</organism>
<dbReference type="GO" id="GO:0016020">
    <property type="term" value="C:membrane"/>
    <property type="evidence" value="ECO:0007669"/>
    <property type="project" value="UniProtKB-SubCell"/>
</dbReference>
<feature type="binding site" description="axial binding residue" evidence="13">
    <location>
        <position position="440"/>
    </location>
    <ligand>
        <name>heme</name>
        <dbReference type="ChEBI" id="CHEBI:30413"/>
    </ligand>
    <ligandPart>
        <name>Fe</name>
        <dbReference type="ChEBI" id="CHEBI:18248"/>
    </ligandPart>
</feature>
<keyword evidence="10 13" id="KW-0408">Iron</keyword>
<evidence type="ECO:0000256" key="3">
    <source>
        <dbReference type="ARBA" id="ARBA00004721"/>
    </source>
</evidence>
<evidence type="ECO:0008006" key="16">
    <source>
        <dbReference type="Google" id="ProtNLM"/>
    </source>
</evidence>
<dbReference type="InterPro" id="IPR002401">
    <property type="entry name" value="Cyt_P450_E_grp-I"/>
</dbReference>
<evidence type="ECO:0000256" key="13">
    <source>
        <dbReference type="PIRSR" id="PIRSR602401-1"/>
    </source>
</evidence>
<dbReference type="InterPro" id="IPR036396">
    <property type="entry name" value="Cyt_P450_sf"/>
</dbReference>
<keyword evidence="15" id="KW-1185">Reference proteome</keyword>
<evidence type="ECO:0000313" key="15">
    <source>
        <dbReference type="Proteomes" id="UP000054166"/>
    </source>
</evidence>
<reference evidence="14 15" key="1">
    <citation type="submission" date="2014-04" db="EMBL/GenBank/DDBJ databases">
        <authorList>
            <consortium name="DOE Joint Genome Institute"/>
            <person name="Kuo A."/>
            <person name="Tarkka M."/>
            <person name="Buscot F."/>
            <person name="Kohler A."/>
            <person name="Nagy L.G."/>
            <person name="Floudas D."/>
            <person name="Copeland A."/>
            <person name="Barry K.W."/>
            <person name="Cichocki N."/>
            <person name="Veneault-Fourrey C."/>
            <person name="LaButti K."/>
            <person name="Lindquist E.A."/>
            <person name="Lipzen A."/>
            <person name="Lundell T."/>
            <person name="Morin E."/>
            <person name="Murat C."/>
            <person name="Sun H."/>
            <person name="Tunlid A."/>
            <person name="Henrissat B."/>
            <person name="Grigoriev I.V."/>
            <person name="Hibbett D.S."/>
            <person name="Martin F."/>
            <person name="Nordberg H.P."/>
            <person name="Cantor M.N."/>
            <person name="Hua S.X."/>
        </authorList>
    </citation>
    <scope>NUCLEOTIDE SEQUENCE [LARGE SCALE GENOMIC DNA]</scope>
    <source>
        <strain evidence="14 15">F 1598</strain>
    </source>
</reference>
<evidence type="ECO:0000256" key="1">
    <source>
        <dbReference type="ARBA" id="ARBA00001971"/>
    </source>
</evidence>
<dbReference type="GO" id="GO:0020037">
    <property type="term" value="F:heme binding"/>
    <property type="evidence" value="ECO:0007669"/>
    <property type="project" value="InterPro"/>
</dbReference>
<dbReference type="HOGENOM" id="CLU_001570_5_11_1"/>
<name>A0A0C3G7K2_PILCF</name>
<reference evidence="15" key="2">
    <citation type="submission" date="2015-01" db="EMBL/GenBank/DDBJ databases">
        <title>Evolutionary Origins and Diversification of the Mycorrhizal Mutualists.</title>
        <authorList>
            <consortium name="DOE Joint Genome Institute"/>
            <consortium name="Mycorrhizal Genomics Consortium"/>
            <person name="Kohler A."/>
            <person name="Kuo A."/>
            <person name="Nagy L.G."/>
            <person name="Floudas D."/>
            <person name="Copeland A."/>
            <person name="Barry K.W."/>
            <person name="Cichocki N."/>
            <person name="Veneault-Fourrey C."/>
            <person name="LaButti K."/>
            <person name="Lindquist E.A."/>
            <person name="Lipzen A."/>
            <person name="Lundell T."/>
            <person name="Morin E."/>
            <person name="Murat C."/>
            <person name="Riley R."/>
            <person name="Ohm R."/>
            <person name="Sun H."/>
            <person name="Tunlid A."/>
            <person name="Henrissat B."/>
            <person name="Grigoriev I.V."/>
            <person name="Hibbett D.S."/>
            <person name="Martin F."/>
        </authorList>
    </citation>
    <scope>NUCLEOTIDE SEQUENCE [LARGE SCALE GENOMIC DNA]</scope>
    <source>
        <strain evidence="15">F 1598</strain>
    </source>
</reference>
<evidence type="ECO:0000256" key="11">
    <source>
        <dbReference type="ARBA" id="ARBA00023033"/>
    </source>
</evidence>
<dbReference type="SUPFAM" id="SSF48264">
    <property type="entry name" value="Cytochrome P450"/>
    <property type="match status" value="1"/>
</dbReference>
<protein>
    <recommendedName>
        <fullName evidence="16">Cytochrome P450</fullName>
    </recommendedName>
</protein>
<keyword evidence="5 13" id="KW-0349">Heme</keyword>
<dbReference type="Proteomes" id="UP000054166">
    <property type="component" value="Unassembled WGS sequence"/>
</dbReference>
<accession>A0A0C3G7K2</accession>
<dbReference type="Pfam" id="PF00067">
    <property type="entry name" value="p450"/>
    <property type="match status" value="1"/>
</dbReference>
<keyword evidence="8" id="KW-1133">Transmembrane helix</keyword>
<dbReference type="InterPro" id="IPR050121">
    <property type="entry name" value="Cytochrome_P450_monoxygenase"/>
</dbReference>
<dbReference type="Gene3D" id="1.10.630.10">
    <property type="entry name" value="Cytochrome P450"/>
    <property type="match status" value="1"/>
</dbReference>
<keyword evidence="9" id="KW-0560">Oxidoreductase</keyword>
<keyword evidence="7 13" id="KW-0479">Metal-binding</keyword>
<keyword evidence="6" id="KW-0812">Transmembrane</keyword>
<keyword evidence="12" id="KW-0472">Membrane</keyword>
<comment type="subcellular location">
    <subcellularLocation>
        <location evidence="2">Membrane</location>
    </subcellularLocation>
</comment>
<evidence type="ECO:0000313" key="14">
    <source>
        <dbReference type="EMBL" id="KIM86621.1"/>
    </source>
</evidence>
<proteinExistence type="inferred from homology"/>
<evidence type="ECO:0000256" key="5">
    <source>
        <dbReference type="ARBA" id="ARBA00022617"/>
    </source>
</evidence>
<evidence type="ECO:0000256" key="12">
    <source>
        <dbReference type="ARBA" id="ARBA00023136"/>
    </source>
</evidence>
<evidence type="ECO:0000256" key="7">
    <source>
        <dbReference type="ARBA" id="ARBA00022723"/>
    </source>
</evidence>
<gene>
    <name evidence="14" type="ORF">PILCRDRAFT_815850</name>
</gene>
<dbReference type="GO" id="GO:0016705">
    <property type="term" value="F:oxidoreductase activity, acting on paired donors, with incorporation or reduction of molecular oxygen"/>
    <property type="evidence" value="ECO:0007669"/>
    <property type="project" value="InterPro"/>
</dbReference>
<dbReference type="PRINTS" id="PR00463">
    <property type="entry name" value="EP450I"/>
</dbReference>
<comment type="similarity">
    <text evidence="4">Belongs to the cytochrome P450 family.</text>
</comment>
<dbReference type="STRING" id="765440.A0A0C3G7K2"/>
<dbReference type="EMBL" id="KN832981">
    <property type="protein sequence ID" value="KIM86621.1"/>
    <property type="molecule type" value="Genomic_DNA"/>
</dbReference>
<dbReference type="PRINTS" id="PR00385">
    <property type="entry name" value="P450"/>
</dbReference>
<dbReference type="InterPro" id="IPR001128">
    <property type="entry name" value="Cyt_P450"/>
</dbReference>
<dbReference type="PANTHER" id="PTHR24305">
    <property type="entry name" value="CYTOCHROME P450"/>
    <property type="match status" value="1"/>
</dbReference>
<sequence length="497" mass="55945">MGQFQTDFQPPVLGFPSCLVDQYGGVAKIYGAFGAKQLYVSDSKALHHILVKDQYVFEQPNYVIQTNRVLFGMGLFGTLGEYHKKQRKMLNPVFSAKHLRDMLPIFYEITYKVRDAIALRVKDRPQKVDVLHWTTRTALEFIGQSGLGYSFDEFDDGPANEYSLALKNLVPTIFLLAAYLRLMPILVKLGTPRFRRFLMGLVPHKAVRRTQEIVDVMDRTSIQIFEHKRLALQQGDEAVLKQVGRGKDIMSILLKANIEATEEDRLQDLELVSQMTTMIFAATDTTSGALARTLSILAEHPDVQDKLRQELIEAREGNGDLDYNHLSSLPYLDSICRETLRLYPPVPYVTREARQDVIVPLSTPITGKSGFGIGRLHIPNGTRIMIGILGANRNPEIWGDDAYEWKPERWLSPLPDSVTQAHIPGIYSNTMTFLGGGRVCIGFKFSQLEMKAVLSVLVESFKFSSTDEKIVWKFGALSSPTVKDCSEPQLPLIVSMA</sequence>
<dbReference type="OrthoDB" id="1470350at2759"/>
<dbReference type="GO" id="GO:0004497">
    <property type="term" value="F:monooxygenase activity"/>
    <property type="evidence" value="ECO:0007669"/>
    <property type="project" value="UniProtKB-KW"/>
</dbReference>
<evidence type="ECO:0000256" key="10">
    <source>
        <dbReference type="ARBA" id="ARBA00023004"/>
    </source>
</evidence>